<feature type="non-terminal residue" evidence="2">
    <location>
        <position position="1"/>
    </location>
</feature>
<dbReference type="Gene3D" id="3.30.420.10">
    <property type="entry name" value="Ribonuclease H-like superfamily/Ribonuclease H"/>
    <property type="match status" value="1"/>
</dbReference>
<dbReference type="InterPro" id="IPR038717">
    <property type="entry name" value="Tc1-like_DDE_dom"/>
</dbReference>
<gene>
    <name evidence="2" type="ORF">BU23DRAFT_367887</name>
</gene>
<protein>
    <recommendedName>
        <fullName evidence="1">Tc1-like transposase DDE domain-containing protein</fullName>
    </recommendedName>
</protein>
<accession>A0A6A5V167</accession>
<evidence type="ECO:0000313" key="2">
    <source>
        <dbReference type="EMBL" id="KAF1967057.1"/>
    </source>
</evidence>
<feature type="non-terminal residue" evidence="2">
    <location>
        <position position="51"/>
    </location>
</feature>
<organism evidence="2 3">
    <name type="scientific">Bimuria novae-zelandiae CBS 107.79</name>
    <dbReference type="NCBI Taxonomy" id="1447943"/>
    <lineage>
        <taxon>Eukaryota</taxon>
        <taxon>Fungi</taxon>
        <taxon>Dikarya</taxon>
        <taxon>Ascomycota</taxon>
        <taxon>Pezizomycotina</taxon>
        <taxon>Dothideomycetes</taxon>
        <taxon>Pleosporomycetidae</taxon>
        <taxon>Pleosporales</taxon>
        <taxon>Massarineae</taxon>
        <taxon>Didymosphaeriaceae</taxon>
        <taxon>Bimuria</taxon>
    </lineage>
</organism>
<sequence>VVLLEDSAPAHTSRIAKDYLSTYKIDRLEWPGHSPDVNASEHAWPWIRRHI</sequence>
<reference evidence="2" key="1">
    <citation type="journal article" date="2020" name="Stud. Mycol.">
        <title>101 Dothideomycetes genomes: a test case for predicting lifestyles and emergence of pathogens.</title>
        <authorList>
            <person name="Haridas S."/>
            <person name="Albert R."/>
            <person name="Binder M."/>
            <person name="Bloem J."/>
            <person name="Labutti K."/>
            <person name="Salamov A."/>
            <person name="Andreopoulos B."/>
            <person name="Baker S."/>
            <person name="Barry K."/>
            <person name="Bills G."/>
            <person name="Bluhm B."/>
            <person name="Cannon C."/>
            <person name="Castanera R."/>
            <person name="Culley D."/>
            <person name="Daum C."/>
            <person name="Ezra D."/>
            <person name="Gonzalez J."/>
            <person name="Henrissat B."/>
            <person name="Kuo A."/>
            <person name="Liang C."/>
            <person name="Lipzen A."/>
            <person name="Lutzoni F."/>
            <person name="Magnuson J."/>
            <person name="Mondo S."/>
            <person name="Nolan M."/>
            <person name="Ohm R."/>
            <person name="Pangilinan J."/>
            <person name="Park H.-J."/>
            <person name="Ramirez L."/>
            <person name="Alfaro M."/>
            <person name="Sun H."/>
            <person name="Tritt A."/>
            <person name="Yoshinaga Y."/>
            <person name="Zwiers L.-H."/>
            <person name="Turgeon B."/>
            <person name="Goodwin S."/>
            <person name="Spatafora J."/>
            <person name="Crous P."/>
            <person name="Grigoriev I."/>
        </authorList>
    </citation>
    <scope>NUCLEOTIDE SEQUENCE</scope>
    <source>
        <strain evidence="2">CBS 107.79</strain>
    </source>
</reference>
<keyword evidence="3" id="KW-1185">Reference proteome</keyword>
<proteinExistence type="predicted"/>
<dbReference type="Proteomes" id="UP000800036">
    <property type="component" value="Unassembled WGS sequence"/>
</dbReference>
<dbReference type="OrthoDB" id="3774633at2759"/>
<dbReference type="Pfam" id="PF13358">
    <property type="entry name" value="DDE_3"/>
    <property type="match status" value="1"/>
</dbReference>
<name>A0A6A5V167_9PLEO</name>
<dbReference type="InterPro" id="IPR036397">
    <property type="entry name" value="RNaseH_sf"/>
</dbReference>
<dbReference type="EMBL" id="ML976738">
    <property type="protein sequence ID" value="KAF1967057.1"/>
    <property type="molecule type" value="Genomic_DNA"/>
</dbReference>
<evidence type="ECO:0000259" key="1">
    <source>
        <dbReference type="Pfam" id="PF13358"/>
    </source>
</evidence>
<dbReference type="GO" id="GO:0003676">
    <property type="term" value="F:nucleic acid binding"/>
    <property type="evidence" value="ECO:0007669"/>
    <property type="project" value="InterPro"/>
</dbReference>
<evidence type="ECO:0000313" key="3">
    <source>
        <dbReference type="Proteomes" id="UP000800036"/>
    </source>
</evidence>
<dbReference type="AlphaFoldDB" id="A0A6A5V167"/>
<feature type="domain" description="Tc1-like transposase DDE" evidence="1">
    <location>
        <begin position="2"/>
        <end position="50"/>
    </location>
</feature>